<evidence type="ECO:0000256" key="7">
    <source>
        <dbReference type="RuleBase" id="RU000304"/>
    </source>
</evidence>
<evidence type="ECO:0000259" key="10">
    <source>
        <dbReference type="PROSITE" id="PS50011"/>
    </source>
</evidence>
<evidence type="ECO:0000256" key="1">
    <source>
        <dbReference type="ARBA" id="ARBA00022527"/>
    </source>
</evidence>
<evidence type="ECO:0000313" key="12">
    <source>
        <dbReference type="Proteomes" id="UP001150062"/>
    </source>
</evidence>
<dbReference type="CDD" id="cd07834">
    <property type="entry name" value="STKc_MAPK"/>
    <property type="match status" value="1"/>
</dbReference>
<keyword evidence="1 7" id="KW-0723">Serine/threonine-protein kinase</keyword>
<evidence type="ECO:0000256" key="8">
    <source>
        <dbReference type="RuleBase" id="RU361165"/>
    </source>
</evidence>
<dbReference type="PROSITE" id="PS00107">
    <property type="entry name" value="PROTEIN_KINASE_ATP"/>
    <property type="match status" value="1"/>
</dbReference>
<dbReference type="Proteomes" id="UP001150062">
    <property type="component" value="Unassembled WGS sequence"/>
</dbReference>
<dbReference type="EMBL" id="JAOAOG010000326">
    <property type="protein sequence ID" value="KAJ6228650.1"/>
    <property type="molecule type" value="Genomic_DNA"/>
</dbReference>
<keyword evidence="8" id="KW-0460">Magnesium</keyword>
<feature type="region of interest" description="Disordered" evidence="9">
    <location>
        <begin position="1"/>
        <end position="87"/>
    </location>
</feature>
<comment type="cofactor">
    <cofactor evidence="8">
        <name>Mg(2+)</name>
        <dbReference type="ChEBI" id="CHEBI:18420"/>
    </cofactor>
</comment>
<dbReference type="InterPro" id="IPR011009">
    <property type="entry name" value="Kinase-like_dom_sf"/>
</dbReference>
<dbReference type="InterPro" id="IPR008271">
    <property type="entry name" value="Ser/Thr_kinase_AS"/>
</dbReference>
<dbReference type="PROSITE" id="PS01351">
    <property type="entry name" value="MAPK"/>
    <property type="match status" value="1"/>
</dbReference>
<keyword evidence="3 6" id="KW-0547">Nucleotide-binding</keyword>
<evidence type="ECO:0000256" key="3">
    <source>
        <dbReference type="ARBA" id="ARBA00022741"/>
    </source>
</evidence>
<comment type="similarity">
    <text evidence="8">Belongs to the protein kinase superfamily. Ser/Thr protein kinase family. MAP kinase subfamily.</text>
</comment>
<proteinExistence type="inferred from homology"/>
<dbReference type="SUPFAM" id="SSF56112">
    <property type="entry name" value="Protein kinase-like (PK-like)"/>
    <property type="match status" value="1"/>
</dbReference>
<evidence type="ECO:0000256" key="9">
    <source>
        <dbReference type="SAM" id="MobiDB-lite"/>
    </source>
</evidence>
<comment type="catalytic activity">
    <reaction evidence="8">
        <text>L-threonyl-[protein] + ATP = O-phospho-L-threonyl-[protein] + ADP + H(+)</text>
        <dbReference type="Rhea" id="RHEA:46608"/>
        <dbReference type="Rhea" id="RHEA-COMP:11060"/>
        <dbReference type="Rhea" id="RHEA-COMP:11605"/>
        <dbReference type="ChEBI" id="CHEBI:15378"/>
        <dbReference type="ChEBI" id="CHEBI:30013"/>
        <dbReference type="ChEBI" id="CHEBI:30616"/>
        <dbReference type="ChEBI" id="CHEBI:61977"/>
        <dbReference type="ChEBI" id="CHEBI:456216"/>
        <dbReference type="EC" id="2.7.11.24"/>
    </reaction>
</comment>
<keyword evidence="5 6" id="KW-0067">ATP-binding</keyword>
<dbReference type="Pfam" id="PF00069">
    <property type="entry name" value="Pkinase"/>
    <property type="match status" value="1"/>
</dbReference>
<comment type="activity regulation">
    <text evidence="8">Activated by threonine and tyrosine phosphorylation.</text>
</comment>
<dbReference type="PROSITE" id="PS00108">
    <property type="entry name" value="PROTEIN_KINASE_ST"/>
    <property type="match status" value="1"/>
</dbReference>
<comment type="caution">
    <text evidence="11">The sequence shown here is derived from an EMBL/GenBank/DDBJ whole genome shotgun (WGS) entry which is preliminary data.</text>
</comment>
<evidence type="ECO:0000256" key="6">
    <source>
        <dbReference type="PROSITE-ProRule" id="PRU10141"/>
    </source>
</evidence>
<feature type="compositionally biased region" description="Low complexity" evidence="9">
    <location>
        <begin position="23"/>
        <end position="43"/>
    </location>
</feature>
<organism evidence="11 12">
    <name type="scientific">Anaeramoeba flamelloides</name>
    <dbReference type="NCBI Taxonomy" id="1746091"/>
    <lineage>
        <taxon>Eukaryota</taxon>
        <taxon>Metamonada</taxon>
        <taxon>Anaeramoebidae</taxon>
        <taxon>Anaeramoeba</taxon>
    </lineage>
</organism>
<protein>
    <recommendedName>
        <fullName evidence="8">Mitogen-activated protein kinase</fullName>
        <ecNumber evidence="8">2.7.11.24</ecNumber>
    </recommendedName>
</protein>
<feature type="binding site" evidence="6">
    <location>
        <position position="148"/>
    </location>
    <ligand>
        <name>ATP</name>
        <dbReference type="ChEBI" id="CHEBI:30616"/>
    </ligand>
</feature>
<evidence type="ECO:0000256" key="5">
    <source>
        <dbReference type="ARBA" id="ARBA00022840"/>
    </source>
</evidence>
<accession>A0ABQ8X905</accession>
<name>A0ABQ8X905_9EUKA</name>
<keyword evidence="4 8" id="KW-0418">Kinase</keyword>
<dbReference type="PROSITE" id="PS50011">
    <property type="entry name" value="PROTEIN_KINASE_DOM"/>
    <property type="match status" value="1"/>
</dbReference>
<dbReference type="InterPro" id="IPR050117">
    <property type="entry name" value="MAPK"/>
</dbReference>
<feature type="compositionally biased region" description="Low complexity" evidence="9">
    <location>
        <begin position="51"/>
        <end position="78"/>
    </location>
</feature>
<dbReference type="GO" id="GO:0016301">
    <property type="term" value="F:kinase activity"/>
    <property type="evidence" value="ECO:0007669"/>
    <property type="project" value="UniProtKB-KW"/>
</dbReference>
<dbReference type="SMART" id="SM00220">
    <property type="entry name" value="S_TKc"/>
    <property type="match status" value="1"/>
</dbReference>
<dbReference type="Gene3D" id="3.30.200.20">
    <property type="entry name" value="Phosphorylase Kinase, domain 1"/>
    <property type="match status" value="1"/>
</dbReference>
<dbReference type="EC" id="2.7.11.24" evidence="8"/>
<gene>
    <name evidence="11" type="ORF">M0813_08687</name>
</gene>
<dbReference type="InterPro" id="IPR003527">
    <property type="entry name" value="MAP_kinase_CS"/>
</dbReference>
<sequence length="460" mass="52800">MSKSKVLTPKKVPLTADTDKDSYFTSSLSSSYTDTCKNNSLSSEESESESYSESTSNSSEKTPSSTDKNESNCCQNNSESEKRDENVNKNFQEKKTKQLENLISFPVAGTQFTVDQKYKYMKKIGQGAYGIVISAKDNTTKDKVAIKKIIGVFDRLTDAKRTLREIKLLKHFNHENILCLKDVMIPPVKEQFSSVYLVTELLATDLRKIINSKQQLTEDHVRYFLYQILCALKYLHSGNVIHRDLKPGNILLNENCNLKVCDFGLARFSDPEEENPLLTQYVATRWYRSPEIILGWGKYTSSVDVWSTGCIFGEILKRTPLFPGKDFMHQIEIIIKVVGKPSKKEIKTIQNKRARGFMKSLPNKKKADFGQIFCNASEEALDLLNKMLQFNPRKRINVDDALKHPFLEPIFNADDIQLCQENFDFSFEKDKLTKKKLRNLIYDEITEFIESKSITKNEDL</sequence>
<evidence type="ECO:0000256" key="2">
    <source>
        <dbReference type="ARBA" id="ARBA00022679"/>
    </source>
</evidence>
<dbReference type="InterPro" id="IPR017441">
    <property type="entry name" value="Protein_kinase_ATP_BS"/>
</dbReference>
<dbReference type="PANTHER" id="PTHR24055">
    <property type="entry name" value="MITOGEN-ACTIVATED PROTEIN KINASE"/>
    <property type="match status" value="1"/>
</dbReference>
<dbReference type="InterPro" id="IPR000719">
    <property type="entry name" value="Prot_kinase_dom"/>
</dbReference>
<evidence type="ECO:0000256" key="4">
    <source>
        <dbReference type="ARBA" id="ARBA00022777"/>
    </source>
</evidence>
<keyword evidence="2 8" id="KW-0808">Transferase</keyword>
<feature type="domain" description="Protein kinase" evidence="10">
    <location>
        <begin position="118"/>
        <end position="407"/>
    </location>
</feature>
<evidence type="ECO:0000313" key="11">
    <source>
        <dbReference type="EMBL" id="KAJ6228650.1"/>
    </source>
</evidence>
<reference evidence="11" key="1">
    <citation type="submission" date="2022-08" db="EMBL/GenBank/DDBJ databases">
        <title>Novel sulfate-reducing endosymbionts in the free-living metamonad Anaeramoeba.</title>
        <authorList>
            <person name="Jerlstrom-Hultqvist J."/>
            <person name="Cepicka I."/>
            <person name="Gallot-Lavallee L."/>
            <person name="Salas-Leiva D."/>
            <person name="Curtis B.A."/>
            <person name="Zahonova K."/>
            <person name="Pipaliya S."/>
            <person name="Dacks J."/>
            <person name="Roger A.J."/>
        </authorList>
    </citation>
    <scope>NUCLEOTIDE SEQUENCE</scope>
    <source>
        <strain evidence="11">Schooner1</strain>
    </source>
</reference>
<dbReference type="Gene3D" id="1.10.510.10">
    <property type="entry name" value="Transferase(Phosphotransferase) domain 1"/>
    <property type="match status" value="1"/>
</dbReference>
<keyword evidence="12" id="KW-1185">Reference proteome</keyword>